<dbReference type="SUPFAM" id="SSF55826">
    <property type="entry name" value="YbaK/ProRS associated domain"/>
    <property type="match status" value="1"/>
</dbReference>
<dbReference type="GO" id="GO:0002161">
    <property type="term" value="F:aminoacyl-tRNA deacylase activity"/>
    <property type="evidence" value="ECO:0007669"/>
    <property type="project" value="InterPro"/>
</dbReference>
<keyword evidence="3" id="KW-1185">Reference proteome</keyword>
<dbReference type="InterPro" id="IPR036754">
    <property type="entry name" value="YbaK/aa-tRNA-synt-asso_dom_sf"/>
</dbReference>
<dbReference type="InParanoid" id="K3W8C1"/>
<reference evidence="3" key="2">
    <citation type="submission" date="2010-04" db="EMBL/GenBank/DDBJ databases">
        <authorList>
            <person name="Buell R."/>
            <person name="Hamilton J."/>
            <person name="Hostetler J."/>
        </authorList>
    </citation>
    <scope>NUCLEOTIDE SEQUENCE [LARGE SCALE GENOMIC DNA]</scope>
    <source>
        <strain evidence="3">DAOM:BR144</strain>
    </source>
</reference>
<feature type="coiled-coil region" evidence="1">
    <location>
        <begin position="3"/>
        <end position="30"/>
    </location>
</feature>
<dbReference type="EMBL" id="GL376626">
    <property type="status" value="NOT_ANNOTATED_CDS"/>
    <property type="molecule type" value="Genomic_DNA"/>
</dbReference>
<dbReference type="PANTHER" id="PTHR30411">
    <property type="entry name" value="CYTOPLASMIC PROTEIN"/>
    <property type="match status" value="1"/>
</dbReference>
<dbReference type="PANTHER" id="PTHR30411:SF4">
    <property type="entry name" value="YBAK_AMINOACYL-TRNA SYNTHETASE-ASSOCIATED DOMAIN-CONTAINING PROTEIN"/>
    <property type="match status" value="1"/>
</dbReference>
<dbReference type="AlphaFoldDB" id="K3W8C1"/>
<sequence length="216" mass="23771">VTVESVAAKVAEAQARLAKVERQVDDLQSVRGVQTHLQRAKLSSAYLKTASEDYYAWSLPQRASFLGCKVPHLCKSIIVENTACTNTGIEDPRNSRYYCVILQYNSKLNSEQLMRFVRSLIPEAERPGRKNFNFQHAPGNVSEELTGFLHNGVSPFGMKVPIPVIVSGEVAALDPPFIWLGGGAETVKLRIGVQQLISALSAYVANKNLTALRDDL</sequence>
<evidence type="ECO:0000313" key="2">
    <source>
        <dbReference type="EnsemblProtists" id="PYU1_T001212"/>
    </source>
</evidence>
<dbReference type="Proteomes" id="UP000019132">
    <property type="component" value="Unassembled WGS sequence"/>
</dbReference>
<reference evidence="2" key="3">
    <citation type="submission" date="2015-02" db="UniProtKB">
        <authorList>
            <consortium name="EnsemblProtists"/>
        </authorList>
    </citation>
    <scope>IDENTIFICATION</scope>
    <source>
        <strain evidence="2">DAOM BR144</strain>
    </source>
</reference>
<dbReference type="VEuPathDB" id="FungiDB:PYU1_G001212"/>
<organism evidence="2 3">
    <name type="scientific">Globisporangium ultimum (strain ATCC 200006 / CBS 805.95 / DAOM BR144)</name>
    <name type="common">Pythium ultimum</name>
    <dbReference type="NCBI Taxonomy" id="431595"/>
    <lineage>
        <taxon>Eukaryota</taxon>
        <taxon>Sar</taxon>
        <taxon>Stramenopiles</taxon>
        <taxon>Oomycota</taxon>
        <taxon>Peronosporomycetes</taxon>
        <taxon>Pythiales</taxon>
        <taxon>Pythiaceae</taxon>
        <taxon>Globisporangium</taxon>
    </lineage>
</organism>
<dbReference type="eggNOG" id="ENOG502QTG1">
    <property type="taxonomic scope" value="Eukaryota"/>
</dbReference>
<evidence type="ECO:0008006" key="4">
    <source>
        <dbReference type="Google" id="ProtNLM"/>
    </source>
</evidence>
<proteinExistence type="predicted"/>
<dbReference type="EnsemblProtists" id="PYU1_T001212">
    <property type="protein sequence ID" value="PYU1_T001212"/>
    <property type="gene ID" value="PYU1_G001212"/>
</dbReference>
<dbReference type="HOGENOM" id="CLU_081957_1_1_1"/>
<name>K3W8C1_GLOUD</name>
<dbReference type="Gene3D" id="3.90.960.10">
    <property type="entry name" value="YbaK/aminoacyl-tRNA synthetase-associated domain"/>
    <property type="match status" value="1"/>
</dbReference>
<accession>K3W8C1</accession>
<protein>
    <recommendedName>
        <fullName evidence="4">YbaK/aminoacyl-tRNA synthetase-associated domain-containing protein</fullName>
    </recommendedName>
</protein>
<dbReference type="STRING" id="431595.K3W8C1"/>
<reference evidence="3" key="1">
    <citation type="journal article" date="2010" name="Genome Biol.">
        <title>Genome sequence of the necrotrophic plant pathogen Pythium ultimum reveals original pathogenicity mechanisms and effector repertoire.</title>
        <authorList>
            <person name="Levesque C.A."/>
            <person name="Brouwer H."/>
            <person name="Cano L."/>
            <person name="Hamilton J.P."/>
            <person name="Holt C."/>
            <person name="Huitema E."/>
            <person name="Raffaele S."/>
            <person name="Robideau G.P."/>
            <person name="Thines M."/>
            <person name="Win J."/>
            <person name="Zerillo M.M."/>
            <person name="Beakes G.W."/>
            <person name="Boore J.L."/>
            <person name="Busam D."/>
            <person name="Dumas B."/>
            <person name="Ferriera S."/>
            <person name="Fuerstenberg S.I."/>
            <person name="Gachon C.M."/>
            <person name="Gaulin E."/>
            <person name="Govers F."/>
            <person name="Grenville-Briggs L."/>
            <person name="Horner N."/>
            <person name="Hostetler J."/>
            <person name="Jiang R.H."/>
            <person name="Johnson J."/>
            <person name="Krajaejun T."/>
            <person name="Lin H."/>
            <person name="Meijer H.J."/>
            <person name="Moore B."/>
            <person name="Morris P."/>
            <person name="Phuntmart V."/>
            <person name="Puiu D."/>
            <person name="Shetty J."/>
            <person name="Stajich J.E."/>
            <person name="Tripathy S."/>
            <person name="Wawra S."/>
            <person name="van West P."/>
            <person name="Whitty B.R."/>
            <person name="Coutinho P.M."/>
            <person name="Henrissat B."/>
            <person name="Martin F."/>
            <person name="Thomas P.D."/>
            <person name="Tyler B.M."/>
            <person name="De Vries R.P."/>
            <person name="Kamoun S."/>
            <person name="Yandell M."/>
            <person name="Tisserat N."/>
            <person name="Buell C.R."/>
        </authorList>
    </citation>
    <scope>NUCLEOTIDE SEQUENCE</scope>
    <source>
        <strain evidence="3">DAOM:BR144</strain>
    </source>
</reference>
<evidence type="ECO:0000256" key="1">
    <source>
        <dbReference type="SAM" id="Coils"/>
    </source>
</evidence>
<dbReference type="OMA" id="HIDWKLG"/>
<evidence type="ECO:0000313" key="3">
    <source>
        <dbReference type="Proteomes" id="UP000019132"/>
    </source>
</evidence>
<dbReference type="CDD" id="cd04332">
    <property type="entry name" value="YbaK_like"/>
    <property type="match status" value="1"/>
</dbReference>
<keyword evidence="1" id="KW-0175">Coiled coil</keyword>